<dbReference type="GO" id="GO:0055085">
    <property type="term" value="P:transmembrane transport"/>
    <property type="evidence" value="ECO:0000318"/>
    <property type="project" value="GO_Central"/>
</dbReference>
<dbReference type="Proteomes" id="UP000001449">
    <property type="component" value="Chromosome 11"/>
</dbReference>
<dbReference type="RefSeq" id="XP_002296466.1">
    <property type="nucleotide sequence ID" value="XM_002296430.1"/>
</dbReference>
<dbReference type="AlphaFoldDB" id="B8LC62"/>
<keyword evidence="2" id="KW-0813">Transport</keyword>
<evidence type="ECO:0008006" key="10">
    <source>
        <dbReference type="Google" id="ProtNLM"/>
    </source>
</evidence>
<dbReference type="GO" id="GO:0046964">
    <property type="term" value="F:3'-phosphoadenosine 5'-phosphosulfate transmembrane transporter activity"/>
    <property type="evidence" value="ECO:0000318"/>
    <property type="project" value="GO_Central"/>
</dbReference>
<reference evidence="8 9" key="1">
    <citation type="journal article" date="2004" name="Science">
        <title>The genome of the diatom Thalassiosira pseudonana: ecology, evolution, and metabolism.</title>
        <authorList>
            <person name="Armbrust E.V."/>
            <person name="Berges J.A."/>
            <person name="Bowler C."/>
            <person name="Green B.R."/>
            <person name="Martinez D."/>
            <person name="Putnam N.H."/>
            <person name="Zhou S."/>
            <person name="Allen A.E."/>
            <person name="Apt K.E."/>
            <person name="Bechner M."/>
            <person name="Brzezinski M.A."/>
            <person name="Chaal B.K."/>
            <person name="Chiovitti A."/>
            <person name="Davis A.K."/>
            <person name="Demarest M.S."/>
            <person name="Detter J.C."/>
            <person name="Glavina T."/>
            <person name="Goodstein D."/>
            <person name="Hadi M.Z."/>
            <person name="Hellsten U."/>
            <person name="Hildebrand M."/>
            <person name="Jenkins B.D."/>
            <person name="Jurka J."/>
            <person name="Kapitonov V.V."/>
            <person name="Kroger N."/>
            <person name="Lau W.W."/>
            <person name="Lane T.W."/>
            <person name="Larimer F.W."/>
            <person name="Lippmeier J.C."/>
            <person name="Lucas S."/>
            <person name="Medina M."/>
            <person name="Montsant A."/>
            <person name="Obornik M."/>
            <person name="Parker M.S."/>
            <person name="Palenik B."/>
            <person name="Pazour G.J."/>
            <person name="Richardson P.M."/>
            <person name="Rynearson T.A."/>
            <person name="Saito M.A."/>
            <person name="Schwartz D.C."/>
            <person name="Thamatrakoln K."/>
            <person name="Valentin K."/>
            <person name="Vardi A."/>
            <person name="Wilkerson F.P."/>
            <person name="Rokhsar D.S."/>
        </authorList>
    </citation>
    <scope>NUCLEOTIDE SEQUENCE [LARGE SCALE GENOMIC DNA]</scope>
    <source>
        <strain evidence="8 9">CCMP1335</strain>
    </source>
</reference>
<accession>B8LC62</accession>
<organism evidence="8 9">
    <name type="scientific">Thalassiosira pseudonana</name>
    <name type="common">Marine diatom</name>
    <name type="synonym">Cyclotella nana</name>
    <dbReference type="NCBI Taxonomy" id="35128"/>
    <lineage>
        <taxon>Eukaryota</taxon>
        <taxon>Sar</taxon>
        <taxon>Stramenopiles</taxon>
        <taxon>Ochrophyta</taxon>
        <taxon>Bacillariophyta</taxon>
        <taxon>Coscinodiscophyceae</taxon>
        <taxon>Thalassiosirophycidae</taxon>
        <taxon>Thalassiosirales</taxon>
        <taxon>Thalassiosiraceae</taxon>
        <taxon>Thalassiosira</taxon>
    </lineage>
</organism>
<dbReference type="eggNOG" id="KOG1582">
    <property type="taxonomic scope" value="Eukaryota"/>
</dbReference>
<dbReference type="EMBL" id="DS999415">
    <property type="protein sequence ID" value="EED87162.1"/>
    <property type="molecule type" value="Genomic_DNA"/>
</dbReference>
<dbReference type="InParanoid" id="B8LC62"/>
<keyword evidence="9" id="KW-1185">Reference proteome</keyword>
<dbReference type="PaxDb" id="35128-Thaps8831"/>
<evidence type="ECO:0000256" key="2">
    <source>
        <dbReference type="ARBA" id="ARBA00022448"/>
    </source>
</evidence>
<evidence type="ECO:0000256" key="3">
    <source>
        <dbReference type="ARBA" id="ARBA00022692"/>
    </source>
</evidence>
<keyword evidence="5 7" id="KW-0472">Membrane</keyword>
<reference evidence="8 9" key="2">
    <citation type="journal article" date="2008" name="Nature">
        <title>The Phaeodactylum genome reveals the evolutionary history of diatom genomes.</title>
        <authorList>
            <person name="Bowler C."/>
            <person name="Allen A.E."/>
            <person name="Badger J.H."/>
            <person name="Grimwood J."/>
            <person name="Jabbari K."/>
            <person name="Kuo A."/>
            <person name="Maheswari U."/>
            <person name="Martens C."/>
            <person name="Maumus F."/>
            <person name="Otillar R.P."/>
            <person name="Rayko E."/>
            <person name="Salamov A."/>
            <person name="Vandepoele K."/>
            <person name="Beszteri B."/>
            <person name="Gruber A."/>
            <person name="Heijde M."/>
            <person name="Katinka M."/>
            <person name="Mock T."/>
            <person name="Valentin K."/>
            <person name="Verret F."/>
            <person name="Berges J.A."/>
            <person name="Brownlee C."/>
            <person name="Cadoret J.P."/>
            <person name="Chiovitti A."/>
            <person name="Choi C.J."/>
            <person name="Coesel S."/>
            <person name="De Martino A."/>
            <person name="Detter J.C."/>
            <person name="Durkin C."/>
            <person name="Falciatore A."/>
            <person name="Fournet J."/>
            <person name="Haruta M."/>
            <person name="Huysman M.J."/>
            <person name="Jenkins B.D."/>
            <person name="Jiroutova K."/>
            <person name="Jorgensen R.E."/>
            <person name="Joubert Y."/>
            <person name="Kaplan A."/>
            <person name="Kroger N."/>
            <person name="Kroth P.G."/>
            <person name="La Roche J."/>
            <person name="Lindquist E."/>
            <person name="Lommer M."/>
            <person name="Martin-Jezequel V."/>
            <person name="Lopez P.J."/>
            <person name="Lucas S."/>
            <person name="Mangogna M."/>
            <person name="McGinnis K."/>
            <person name="Medlin L.K."/>
            <person name="Montsant A."/>
            <person name="Oudot-Le Secq M.P."/>
            <person name="Napoli C."/>
            <person name="Obornik M."/>
            <person name="Parker M.S."/>
            <person name="Petit J.L."/>
            <person name="Porcel B.M."/>
            <person name="Poulsen N."/>
            <person name="Robison M."/>
            <person name="Rychlewski L."/>
            <person name="Rynearson T.A."/>
            <person name="Schmutz J."/>
            <person name="Shapiro H."/>
            <person name="Siaut M."/>
            <person name="Stanley M."/>
            <person name="Sussman M.R."/>
            <person name="Taylor A.R."/>
            <person name="Vardi A."/>
            <person name="von Dassow P."/>
            <person name="Vyverman W."/>
            <person name="Willis A."/>
            <person name="Wyrwicz L.S."/>
            <person name="Rokhsar D.S."/>
            <person name="Weissenbach J."/>
            <person name="Armbrust E.V."/>
            <person name="Green B.R."/>
            <person name="Van de Peer Y."/>
            <person name="Grigoriev I.V."/>
        </authorList>
    </citation>
    <scope>NUCLEOTIDE SEQUENCE [LARGE SCALE GENOMIC DNA]</scope>
    <source>
        <strain evidence="8 9">CCMP1335</strain>
    </source>
</reference>
<dbReference type="GO" id="GO:0005789">
    <property type="term" value="C:endoplasmic reticulum membrane"/>
    <property type="evidence" value="ECO:0000318"/>
    <property type="project" value="GO_Central"/>
</dbReference>
<dbReference type="GeneID" id="7445396"/>
<evidence type="ECO:0000313" key="9">
    <source>
        <dbReference type="Proteomes" id="UP000001449"/>
    </source>
</evidence>
<dbReference type="InterPro" id="IPR013657">
    <property type="entry name" value="SCL35B1-4/HUT1"/>
</dbReference>
<evidence type="ECO:0000313" key="8">
    <source>
        <dbReference type="EMBL" id="EED87162.1"/>
    </source>
</evidence>
<dbReference type="Pfam" id="PF08449">
    <property type="entry name" value="UAA"/>
    <property type="match status" value="1"/>
</dbReference>
<feature type="transmembrane region" description="Helical" evidence="7">
    <location>
        <begin position="56"/>
        <end position="75"/>
    </location>
</feature>
<dbReference type="HOGENOM" id="CLU_840681_0_0_1"/>
<protein>
    <recommendedName>
        <fullName evidence="10">Sugar phosphate transporter domain-containing protein</fullName>
    </recommendedName>
</protein>
<feature type="transmembrane region" description="Helical" evidence="7">
    <location>
        <begin position="276"/>
        <end position="297"/>
    </location>
</feature>
<dbReference type="PANTHER" id="PTHR10778:SF8">
    <property type="entry name" value="ADENOSINE 3'-PHOSPHO 5'-PHOSPHOSULFATE TRANSPORTER 2"/>
    <property type="match status" value="1"/>
</dbReference>
<keyword evidence="4 7" id="KW-1133">Transmembrane helix</keyword>
<dbReference type="KEGG" id="tps:THAPSDRAFT_8831"/>
<evidence type="ECO:0000256" key="1">
    <source>
        <dbReference type="ARBA" id="ARBA00004141"/>
    </source>
</evidence>
<evidence type="ECO:0000256" key="5">
    <source>
        <dbReference type="ARBA" id="ARBA00023136"/>
    </source>
</evidence>
<feature type="transmembrane region" description="Helical" evidence="7">
    <location>
        <begin position="242"/>
        <end position="264"/>
    </location>
</feature>
<sequence length="331" mass="35033">MAIDVPGTISNGFGKAVVDTSPSGSGLHEHPVNQQPPPPTHDALQERMFHYEGFEFGFVMTLVEVLVMLVGSLGAEGRLFSFSGRNCCVDRLNNGGCCGGSSSSSLGGARSGGQVLGSALSSSILIRIAWVGVCLAIAHGLGNTALRYSPYPLKVAFKSCKLVPTMLLATFVTGRKHTALQYTAALVMGFGLAVLTAADIFSSSNSITSGTNRGLKLATNLNIGVGSIGNHGIGELVDSKTIIHFIGPILLLISTFFDSVVPNLQEQLLQTAKVKTSELIFVSNAMMCFVLLIYTTYSGELMDAWVYCIQHKDASGVLLLQGSMGVWLECF</sequence>
<gene>
    <name evidence="8" type="ORF">THAPSDRAFT_8831</name>
</gene>
<feature type="transmembrane region" description="Helical" evidence="7">
    <location>
        <begin position="124"/>
        <end position="141"/>
    </location>
</feature>
<evidence type="ECO:0000256" key="7">
    <source>
        <dbReference type="SAM" id="Phobius"/>
    </source>
</evidence>
<feature type="transmembrane region" description="Helical" evidence="7">
    <location>
        <begin position="179"/>
        <end position="201"/>
    </location>
</feature>
<dbReference type="GO" id="GO:0000139">
    <property type="term" value="C:Golgi membrane"/>
    <property type="evidence" value="ECO:0000318"/>
    <property type="project" value="GO_Central"/>
</dbReference>
<dbReference type="PANTHER" id="PTHR10778">
    <property type="entry name" value="SOLUTE CARRIER FAMILY 35 MEMBER B"/>
    <property type="match status" value="1"/>
</dbReference>
<name>B8LC62_THAPS</name>
<keyword evidence="3 7" id="KW-0812">Transmembrane</keyword>
<evidence type="ECO:0000256" key="4">
    <source>
        <dbReference type="ARBA" id="ARBA00022989"/>
    </source>
</evidence>
<feature type="region of interest" description="Disordered" evidence="6">
    <location>
        <begin position="20"/>
        <end position="41"/>
    </location>
</feature>
<dbReference type="GO" id="GO:0046963">
    <property type="term" value="P:3'-phosphoadenosine 5'-phosphosulfate transport"/>
    <property type="evidence" value="ECO:0000318"/>
    <property type="project" value="GO_Central"/>
</dbReference>
<comment type="subcellular location">
    <subcellularLocation>
        <location evidence="1">Membrane</location>
        <topology evidence="1">Multi-pass membrane protein</topology>
    </subcellularLocation>
</comment>
<proteinExistence type="predicted"/>
<evidence type="ECO:0000256" key="6">
    <source>
        <dbReference type="SAM" id="MobiDB-lite"/>
    </source>
</evidence>